<evidence type="ECO:0000313" key="2">
    <source>
        <dbReference type="Proteomes" id="UP001148838"/>
    </source>
</evidence>
<dbReference type="EMBL" id="JAJSOF020000043">
    <property type="protein sequence ID" value="KAJ4425479.1"/>
    <property type="molecule type" value="Genomic_DNA"/>
</dbReference>
<keyword evidence="2" id="KW-1185">Reference proteome</keyword>
<accession>A0ABQ8RUY1</accession>
<reference evidence="1 2" key="1">
    <citation type="journal article" date="2022" name="Allergy">
        <title>Genome assembly and annotation of Periplaneta americana reveal a comprehensive cockroach allergen profile.</title>
        <authorList>
            <person name="Wang L."/>
            <person name="Xiong Q."/>
            <person name="Saelim N."/>
            <person name="Wang L."/>
            <person name="Nong W."/>
            <person name="Wan A.T."/>
            <person name="Shi M."/>
            <person name="Liu X."/>
            <person name="Cao Q."/>
            <person name="Hui J.H.L."/>
            <person name="Sookrung N."/>
            <person name="Leung T.F."/>
            <person name="Tungtrongchitr A."/>
            <person name="Tsui S.K.W."/>
        </authorList>
    </citation>
    <scope>NUCLEOTIDE SEQUENCE [LARGE SCALE GENOMIC DNA]</scope>
    <source>
        <strain evidence="1">PWHHKU_190912</strain>
    </source>
</reference>
<name>A0ABQ8RUY1_PERAM</name>
<evidence type="ECO:0000313" key="1">
    <source>
        <dbReference type="EMBL" id="KAJ4425479.1"/>
    </source>
</evidence>
<organism evidence="1 2">
    <name type="scientific">Periplaneta americana</name>
    <name type="common">American cockroach</name>
    <name type="synonym">Blatta americana</name>
    <dbReference type="NCBI Taxonomy" id="6978"/>
    <lineage>
        <taxon>Eukaryota</taxon>
        <taxon>Metazoa</taxon>
        <taxon>Ecdysozoa</taxon>
        <taxon>Arthropoda</taxon>
        <taxon>Hexapoda</taxon>
        <taxon>Insecta</taxon>
        <taxon>Pterygota</taxon>
        <taxon>Neoptera</taxon>
        <taxon>Polyneoptera</taxon>
        <taxon>Dictyoptera</taxon>
        <taxon>Blattodea</taxon>
        <taxon>Blattoidea</taxon>
        <taxon>Blattidae</taxon>
        <taxon>Blattinae</taxon>
        <taxon>Periplaneta</taxon>
    </lineage>
</organism>
<dbReference type="Proteomes" id="UP001148838">
    <property type="component" value="Unassembled WGS sequence"/>
</dbReference>
<comment type="caution">
    <text evidence="1">The sequence shown here is derived from an EMBL/GenBank/DDBJ whole genome shotgun (WGS) entry which is preliminary data.</text>
</comment>
<protein>
    <submittedName>
        <fullName evidence="1">Uncharacterized protein</fullName>
    </submittedName>
</protein>
<gene>
    <name evidence="1" type="ORF">ANN_28095</name>
</gene>
<proteinExistence type="predicted"/>
<sequence length="86" mass="9946">MKVRQRVTAAIGVSKMTLTTITANNTTLKMDEDIALTRKKFNEITEESWKKCEKFMKYEEEYVKEILLTEEAVDNCIIHLGEESGE</sequence>